<evidence type="ECO:0000256" key="1">
    <source>
        <dbReference type="SAM" id="Phobius"/>
    </source>
</evidence>
<feature type="non-terminal residue" evidence="2">
    <location>
        <position position="196"/>
    </location>
</feature>
<feature type="transmembrane region" description="Helical" evidence="1">
    <location>
        <begin position="124"/>
        <end position="149"/>
    </location>
</feature>
<feature type="transmembrane region" description="Helical" evidence="1">
    <location>
        <begin position="161"/>
        <end position="188"/>
    </location>
</feature>
<dbReference type="EMBL" id="ML170262">
    <property type="protein sequence ID" value="TDL15767.1"/>
    <property type="molecule type" value="Genomic_DNA"/>
</dbReference>
<feature type="transmembrane region" description="Helical" evidence="1">
    <location>
        <begin position="77"/>
        <end position="94"/>
    </location>
</feature>
<keyword evidence="3" id="KW-1185">Reference proteome</keyword>
<feature type="transmembrane region" description="Helical" evidence="1">
    <location>
        <begin position="46"/>
        <end position="65"/>
    </location>
</feature>
<reference evidence="2 3" key="1">
    <citation type="submission" date="2018-06" db="EMBL/GenBank/DDBJ databases">
        <title>A transcriptomic atlas of mushroom development highlights an independent origin of complex multicellularity.</title>
        <authorList>
            <consortium name="DOE Joint Genome Institute"/>
            <person name="Krizsan K."/>
            <person name="Almasi E."/>
            <person name="Merenyi Z."/>
            <person name="Sahu N."/>
            <person name="Viragh M."/>
            <person name="Koszo T."/>
            <person name="Mondo S."/>
            <person name="Kiss B."/>
            <person name="Balint B."/>
            <person name="Kues U."/>
            <person name="Barry K."/>
            <person name="Hegedus J.C."/>
            <person name="Henrissat B."/>
            <person name="Johnson J."/>
            <person name="Lipzen A."/>
            <person name="Ohm R."/>
            <person name="Nagy I."/>
            <person name="Pangilinan J."/>
            <person name="Yan J."/>
            <person name="Xiong Y."/>
            <person name="Grigoriev I.V."/>
            <person name="Hibbett D.S."/>
            <person name="Nagy L.G."/>
        </authorList>
    </citation>
    <scope>NUCLEOTIDE SEQUENCE [LARGE SCALE GENOMIC DNA]</scope>
    <source>
        <strain evidence="2 3">SZMC22713</strain>
    </source>
</reference>
<accession>A0A4Y7PK55</accession>
<organism evidence="2 3">
    <name type="scientific">Rickenella mellea</name>
    <dbReference type="NCBI Taxonomy" id="50990"/>
    <lineage>
        <taxon>Eukaryota</taxon>
        <taxon>Fungi</taxon>
        <taxon>Dikarya</taxon>
        <taxon>Basidiomycota</taxon>
        <taxon>Agaricomycotina</taxon>
        <taxon>Agaricomycetes</taxon>
        <taxon>Hymenochaetales</taxon>
        <taxon>Rickenellaceae</taxon>
        <taxon>Rickenella</taxon>
    </lineage>
</organism>
<dbReference type="AlphaFoldDB" id="A0A4Y7PK55"/>
<dbReference type="OrthoDB" id="3268450at2759"/>
<dbReference type="Proteomes" id="UP000294933">
    <property type="component" value="Unassembled WGS sequence"/>
</dbReference>
<keyword evidence="1" id="KW-0812">Transmembrane</keyword>
<name>A0A4Y7PK55_9AGAM</name>
<gene>
    <name evidence="2" type="ORF">BD410DRAFT_756059</name>
</gene>
<protein>
    <submittedName>
        <fullName evidence="2">Uncharacterized protein</fullName>
    </submittedName>
</protein>
<evidence type="ECO:0000313" key="2">
    <source>
        <dbReference type="EMBL" id="TDL15767.1"/>
    </source>
</evidence>
<keyword evidence="1" id="KW-0472">Membrane</keyword>
<sequence>MEQLSRLIKDTWHRPRWTMRSALQRRAIRSSQSSFDSPWHHPALTGYRLILITLTVSFGLSKALLAYRGRSSQPTTLEWIFGVVIGLILYWLGWYEDKDEMFYRIPWLFEKDYRRPVTGVFRTIFLAISIIAAVIIFWFVLPTLAVVVAIEWSNAESGWVILMKCVLAMVTCLVLWIVSFALGIGIVLPLGDAMRN</sequence>
<proteinExistence type="predicted"/>
<evidence type="ECO:0000313" key="3">
    <source>
        <dbReference type="Proteomes" id="UP000294933"/>
    </source>
</evidence>
<dbReference type="VEuPathDB" id="FungiDB:BD410DRAFT_756059"/>
<keyword evidence="1" id="KW-1133">Transmembrane helix</keyword>